<feature type="transmembrane region" description="Helical" evidence="10">
    <location>
        <begin position="215"/>
        <end position="236"/>
    </location>
</feature>
<evidence type="ECO:0000256" key="5">
    <source>
        <dbReference type="ARBA" id="ARBA00023040"/>
    </source>
</evidence>
<dbReference type="GO" id="GO:0004930">
    <property type="term" value="F:G protein-coupled receptor activity"/>
    <property type="evidence" value="ECO:0007669"/>
    <property type="project" value="UniProtKB-KW"/>
</dbReference>
<dbReference type="CDD" id="cd00637">
    <property type="entry name" value="7tm_classA_rhodopsin-like"/>
    <property type="match status" value="1"/>
</dbReference>
<sequence>MDFDNRTLEEIIRNPNSEMEYFTNDWDNCTFGNYTNNETYYCSPDNGTAVMFETHPMAITVQIICANLGFISVFLNLFVIAALLRYRHRVLSNVFYVIVLHCAILDVVRGCCLIVYGLPHIVQSFILITIRTNIMLIKSSLFALFLLKICNLLTIFNLLVFTTNEFIVIRYPLHYRRYFRRKAVFVILGCCWLISGIIGFGFISKGNDDAATSSLLFVSFFSLLVLGIVVVCYSFILRTIRRFKEEGCLNNDENHRVHNRSVHRPINSQSSNCSNGSRWRGVQAMSRHKYIYVIGSVLIVDLLFLFPYSGIQVVSFLHIKQYIEVSHYTTVLKWWLQVLIGIHSVCQPLCYFRMTEFRRLACCDPRRPWNRTKSFSQMNKSFANTRSQMKDDDNCVVYAAPLNEPLLKDGEITPARSERSIQNAWTRGESVRFRTYGSEHADRDIELESVCANTIAPLDPNQNSPLL</sequence>
<dbReference type="SUPFAM" id="SSF81321">
    <property type="entry name" value="Family A G protein-coupled receptor-like"/>
    <property type="match status" value="1"/>
</dbReference>
<evidence type="ECO:0000259" key="11">
    <source>
        <dbReference type="PROSITE" id="PS50262"/>
    </source>
</evidence>
<keyword evidence="8" id="KW-0325">Glycoprotein</keyword>
<dbReference type="PANTHER" id="PTHR24246">
    <property type="entry name" value="OLFACTORY RECEPTOR AND ADENOSINE RECEPTOR"/>
    <property type="match status" value="1"/>
</dbReference>
<evidence type="ECO:0000256" key="10">
    <source>
        <dbReference type="SAM" id="Phobius"/>
    </source>
</evidence>
<reference evidence="12" key="1">
    <citation type="submission" date="2022-11" db="EMBL/GenBank/DDBJ databases">
        <authorList>
            <person name="Kikuchi T."/>
        </authorList>
    </citation>
    <scope>NUCLEOTIDE SEQUENCE</scope>
    <source>
        <strain evidence="12">PS1010</strain>
    </source>
</reference>
<gene>
    <name evidence="12" type="ORF">CAMP_LOCUS15352</name>
</gene>
<evidence type="ECO:0000256" key="8">
    <source>
        <dbReference type="ARBA" id="ARBA00023180"/>
    </source>
</evidence>
<keyword evidence="7" id="KW-0675">Receptor</keyword>
<feature type="transmembrane region" description="Helical" evidence="10">
    <location>
        <begin position="139"/>
        <end position="162"/>
    </location>
</feature>
<dbReference type="PANTHER" id="PTHR24246:SF27">
    <property type="entry name" value="ADENOSINE RECEPTOR, ISOFORM A"/>
    <property type="match status" value="1"/>
</dbReference>
<keyword evidence="6 10" id="KW-0472">Membrane</keyword>
<evidence type="ECO:0000256" key="2">
    <source>
        <dbReference type="ARBA" id="ARBA00022475"/>
    </source>
</evidence>
<evidence type="ECO:0000256" key="3">
    <source>
        <dbReference type="ARBA" id="ARBA00022692"/>
    </source>
</evidence>
<feature type="transmembrane region" description="Helical" evidence="10">
    <location>
        <begin position="95"/>
        <end position="119"/>
    </location>
</feature>
<dbReference type="PROSITE" id="PS50262">
    <property type="entry name" value="G_PROTEIN_RECEP_F1_2"/>
    <property type="match status" value="1"/>
</dbReference>
<keyword evidence="2" id="KW-1003">Cell membrane</keyword>
<evidence type="ECO:0000313" key="13">
    <source>
        <dbReference type="Proteomes" id="UP001152747"/>
    </source>
</evidence>
<dbReference type="InterPro" id="IPR017452">
    <property type="entry name" value="GPCR_Rhodpsn_7TM"/>
</dbReference>
<dbReference type="AlphaFoldDB" id="A0A9P1IX44"/>
<name>A0A9P1IX44_9PELO</name>
<proteinExistence type="predicted"/>
<evidence type="ECO:0000256" key="7">
    <source>
        <dbReference type="ARBA" id="ARBA00023170"/>
    </source>
</evidence>
<dbReference type="EMBL" id="CANHGI010000005">
    <property type="protein sequence ID" value="CAI5452715.1"/>
    <property type="molecule type" value="Genomic_DNA"/>
</dbReference>
<dbReference type="Gene3D" id="1.20.1070.10">
    <property type="entry name" value="Rhodopsin 7-helix transmembrane proteins"/>
    <property type="match status" value="1"/>
</dbReference>
<evidence type="ECO:0000256" key="4">
    <source>
        <dbReference type="ARBA" id="ARBA00022989"/>
    </source>
</evidence>
<evidence type="ECO:0000256" key="9">
    <source>
        <dbReference type="ARBA" id="ARBA00023224"/>
    </source>
</evidence>
<keyword evidence="13" id="KW-1185">Reference proteome</keyword>
<organism evidence="12 13">
    <name type="scientific">Caenorhabditis angaria</name>
    <dbReference type="NCBI Taxonomy" id="860376"/>
    <lineage>
        <taxon>Eukaryota</taxon>
        <taxon>Metazoa</taxon>
        <taxon>Ecdysozoa</taxon>
        <taxon>Nematoda</taxon>
        <taxon>Chromadorea</taxon>
        <taxon>Rhabditida</taxon>
        <taxon>Rhabditina</taxon>
        <taxon>Rhabditomorpha</taxon>
        <taxon>Rhabditoidea</taxon>
        <taxon>Rhabditidae</taxon>
        <taxon>Peloderinae</taxon>
        <taxon>Caenorhabditis</taxon>
    </lineage>
</organism>
<keyword evidence="3 10" id="KW-0812">Transmembrane</keyword>
<feature type="transmembrane region" description="Helical" evidence="10">
    <location>
        <begin position="290"/>
        <end position="314"/>
    </location>
</feature>
<dbReference type="OrthoDB" id="5839342at2759"/>
<feature type="transmembrane region" description="Helical" evidence="10">
    <location>
        <begin position="183"/>
        <end position="203"/>
    </location>
</feature>
<comment type="subcellular location">
    <subcellularLocation>
        <location evidence="1">Cell membrane</location>
        <topology evidence="1">Multi-pass membrane protein</topology>
    </subcellularLocation>
</comment>
<feature type="transmembrane region" description="Helical" evidence="10">
    <location>
        <begin position="59"/>
        <end position="83"/>
    </location>
</feature>
<evidence type="ECO:0000256" key="6">
    <source>
        <dbReference type="ARBA" id="ARBA00023136"/>
    </source>
</evidence>
<evidence type="ECO:0000313" key="12">
    <source>
        <dbReference type="EMBL" id="CAI5452715.1"/>
    </source>
</evidence>
<dbReference type="GO" id="GO:0005886">
    <property type="term" value="C:plasma membrane"/>
    <property type="evidence" value="ECO:0007669"/>
    <property type="project" value="UniProtKB-SubCell"/>
</dbReference>
<feature type="domain" description="G-protein coupled receptors family 1 profile" evidence="11">
    <location>
        <begin position="75"/>
        <end position="351"/>
    </location>
</feature>
<keyword evidence="9" id="KW-0807">Transducer</keyword>
<dbReference type="Proteomes" id="UP001152747">
    <property type="component" value="Unassembled WGS sequence"/>
</dbReference>
<comment type="caution">
    <text evidence="12">The sequence shown here is derived from an EMBL/GenBank/DDBJ whole genome shotgun (WGS) entry which is preliminary data.</text>
</comment>
<keyword evidence="4 10" id="KW-1133">Transmembrane helix</keyword>
<keyword evidence="5" id="KW-0297">G-protein coupled receptor</keyword>
<evidence type="ECO:0000256" key="1">
    <source>
        <dbReference type="ARBA" id="ARBA00004651"/>
    </source>
</evidence>
<protein>
    <recommendedName>
        <fullName evidence="11">G-protein coupled receptors family 1 profile domain-containing protein</fullName>
    </recommendedName>
</protein>
<accession>A0A9P1IX44</accession>